<sequence>MTVDIRMKLFKMSLDRPSDEVLSTVQRTEMVVMVPVPPVVVDVIGWNAVDSDNSCSHLRGKLSVTYGSSWVFSFKESTWMRFSAVAIELYASAKWIKLTFGGSMWMFQGRHISYARGRTATPNFVSSRHSSRQITYDGKEKAVSNAARSVVLSPAKSSIPFVYCGAASGSMARSVQSDRSESGLKLAADGWTRPEEKIERGHLIEI</sequence>
<evidence type="ECO:0000313" key="1">
    <source>
        <dbReference type="EMBL" id="PBK58443.1"/>
    </source>
</evidence>
<dbReference type="EMBL" id="KZ293543">
    <property type="protein sequence ID" value="PBK58443.1"/>
    <property type="molecule type" value="Genomic_DNA"/>
</dbReference>
<organism evidence="1 2">
    <name type="scientific">Armillaria solidipes</name>
    <dbReference type="NCBI Taxonomy" id="1076256"/>
    <lineage>
        <taxon>Eukaryota</taxon>
        <taxon>Fungi</taxon>
        <taxon>Dikarya</taxon>
        <taxon>Basidiomycota</taxon>
        <taxon>Agaricomycotina</taxon>
        <taxon>Agaricomycetes</taxon>
        <taxon>Agaricomycetidae</taxon>
        <taxon>Agaricales</taxon>
        <taxon>Marasmiineae</taxon>
        <taxon>Physalacriaceae</taxon>
        <taxon>Armillaria</taxon>
    </lineage>
</organism>
<gene>
    <name evidence="1" type="ORF">ARMSODRAFT_983855</name>
</gene>
<evidence type="ECO:0000313" key="2">
    <source>
        <dbReference type="Proteomes" id="UP000218334"/>
    </source>
</evidence>
<dbReference type="Proteomes" id="UP000218334">
    <property type="component" value="Unassembled WGS sequence"/>
</dbReference>
<accession>A0A2H3B3L7</accession>
<keyword evidence="2" id="KW-1185">Reference proteome</keyword>
<dbReference type="AlphaFoldDB" id="A0A2H3B3L7"/>
<proteinExistence type="predicted"/>
<reference evidence="2" key="1">
    <citation type="journal article" date="2017" name="Nat. Ecol. Evol.">
        <title>Genome expansion and lineage-specific genetic innovations in the forest pathogenic fungi Armillaria.</title>
        <authorList>
            <person name="Sipos G."/>
            <person name="Prasanna A.N."/>
            <person name="Walter M.C."/>
            <person name="O'Connor E."/>
            <person name="Balint B."/>
            <person name="Krizsan K."/>
            <person name="Kiss B."/>
            <person name="Hess J."/>
            <person name="Varga T."/>
            <person name="Slot J."/>
            <person name="Riley R."/>
            <person name="Boka B."/>
            <person name="Rigling D."/>
            <person name="Barry K."/>
            <person name="Lee J."/>
            <person name="Mihaltcheva S."/>
            <person name="LaButti K."/>
            <person name="Lipzen A."/>
            <person name="Waldron R."/>
            <person name="Moloney N.M."/>
            <person name="Sperisen C."/>
            <person name="Kredics L."/>
            <person name="Vagvoelgyi C."/>
            <person name="Patrignani A."/>
            <person name="Fitzpatrick D."/>
            <person name="Nagy I."/>
            <person name="Doyle S."/>
            <person name="Anderson J.B."/>
            <person name="Grigoriev I.V."/>
            <person name="Gueldener U."/>
            <person name="Muensterkoetter M."/>
            <person name="Nagy L.G."/>
        </authorList>
    </citation>
    <scope>NUCLEOTIDE SEQUENCE [LARGE SCALE GENOMIC DNA]</scope>
    <source>
        <strain evidence="2">28-4</strain>
    </source>
</reference>
<name>A0A2H3B3L7_9AGAR</name>
<protein>
    <submittedName>
        <fullName evidence="1">Uncharacterized protein</fullName>
    </submittedName>
</protein>